<evidence type="ECO:0000256" key="3">
    <source>
        <dbReference type="ARBA" id="ARBA00013085"/>
    </source>
</evidence>
<keyword evidence="6 11" id="KW-0378">Hydrolase</keyword>
<evidence type="ECO:0000256" key="1">
    <source>
        <dbReference type="ARBA" id="ARBA00004970"/>
    </source>
</evidence>
<evidence type="ECO:0000256" key="10">
    <source>
        <dbReference type="ARBA" id="ARBA00053547"/>
    </source>
</evidence>
<name>A0AAJ5WKI5_9PSED</name>
<dbReference type="SUPFAM" id="SSF56784">
    <property type="entry name" value="HAD-like"/>
    <property type="match status" value="1"/>
</dbReference>
<accession>A0AAJ5WKI5</accession>
<keyword evidence="7" id="KW-0460">Magnesium</keyword>
<comment type="similarity">
    <text evidence="2">Belongs to the HAD-like hydrolase superfamily. SerB family.</text>
</comment>
<dbReference type="GO" id="GO:0004401">
    <property type="term" value="F:histidinol-phosphatase activity"/>
    <property type="evidence" value="ECO:0007669"/>
    <property type="project" value="UniProtKB-EC"/>
</dbReference>
<dbReference type="NCBIfam" id="TIGR01488">
    <property type="entry name" value="HAD-SF-IB"/>
    <property type="match status" value="1"/>
</dbReference>
<comment type="pathway">
    <text evidence="1">Amino-acid biosynthesis; L-histidine biosynthesis; L-histidine from 5-phospho-alpha-D-ribose 1-diphosphate: step 8/9.</text>
</comment>
<dbReference type="Pfam" id="PF12710">
    <property type="entry name" value="HAD"/>
    <property type="match status" value="1"/>
</dbReference>
<dbReference type="FunFam" id="3.40.50.1000:FF:000025">
    <property type="entry name" value="HAD hydrolase, family IB"/>
    <property type="match status" value="1"/>
</dbReference>
<organism evidence="11 12">
    <name type="scientific">Candidatus Pseudomonas phytovorans</name>
    <dbReference type="NCBI Taxonomy" id="3121377"/>
    <lineage>
        <taxon>Bacteria</taxon>
        <taxon>Pseudomonadati</taxon>
        <taxon>Pseudomonadota</taxon>
        <taxon>Gammaproteobacteria</taxon>
        <taxon>Pseudomonadales</taxon>
        <taxon>Pseudomonadaceae</taxon>
        <taxon>Pseudomonas</taxon>
    </lineage>
</organism>
<gene>
    <name evidence="11" type="ORF">P0Y58_11340</name>
</gene>
<keyword evidence="5" id="KW-0479">Metal-binding</keyword>
<protein>
    <recommendedName>
        <fullName evidence="4">Histidinol-phosphatase</fullName>
        <ecNumber evidence="3">3.1.3.15</ecNumber>
    </recommendedName>
    <alternativeName>
        <fullName evidence="8">Histidinol-phosphate phosphatase</fullName>
    </alternativeName>
</protein>
<dbReference type="EMBL" id="CP119325">
    <property type="protein sequence ID" value="WEK32754.1"/>
    <property type="molecule type" value="Genomic_DNA"/>
</dbReference>
<dbReference type="InterPro" id="IPR036412">
    <property type="entry name" value="HAD-like_sf"/>
</dbReference>
<dbReference type="Gene3D" id="1.20.1440.100">
    <property type="entry name" value="SG protein - dephosphorylation function"/>
    <property type="match status" value="1"/>
</dbReference>
<dbReference type="PANTHER" id="PTHR43344:SF13">
    <property type="entry name" value="PHOSPHATASE RV3661-RELATED"/>
    <property type="match status" value="1"/>
</dbReference>
<comment type="catalytic activity">
    <reaction evidence="9">
        <text>L-histidinol phosphate + H2O = L-histidinol + phosphate</text>
        <dbReference type="Rhea" id="RHEA:14465"/>
        <dbReference type="ChEBI" id="CHEBI:15377"/>
        <dbReference type="ChEBI" id="CHEBI:43474"/>
        <dbReference type="ChEBI" id="CHEBI:57699"/>
        <dbReference type="ChEBI" id="CHEBI:57980"/>
        <dbReference type="EC" id="3.1.3.15"/>
    </reaction>
    <physiologicalReaction direction="left-to-right" evidence="9">
        <dbReference type="Rhea" id="RHEA:14466"/>
    </physiologicalReaction>
</comment>
<dbReference type="PANTHER" id="PTHR43344">
    <property type="entry name" value="PHOSPHOSERINE PHOSPHATASE"/>
    <property type="match status" value="1"/>
</dbReference>
<dbReference type="NCBIfam" id="TIGR01490">
    <property type="entry name" value="HAD-SF-IB-hyp1"/>
    <property type="match status" value="1"/>
</dbReference>
<evidence type="ECO:0000256" key="8">
    <source>
        <dbReference type="ARBA" id="ARBA00033209"/>
    </source>
</evidence>
<reference evidence="11" key="1">
    <citation type="submission" date="2023-03" db="EMBL/GenBank/DDBJ databases">
        <title>Andean soil-derived lignocellulolytic bacterial consortium as a source of novel taxa and putative plastic-active enzymes.</title>
        <authorList>
            <person name="Diaz-Garcia L."/>
            <person name="Chuvochina M."/>
            <person name="Feuerriegel G."/>
            <person name="Bunk B."/>
            <person name="Sproer C."/>
            <person name="Streit W.R."/>
            <person name="Rodriguez L.M."/>
            <person name="Overmann J."/>
            <person name="Jimenez D.J."/>
        </authorList>
    </citation>
    <scope>NUCLEOTIDE SEQUENCE</scope>
    <source>
        <strain evidence="11">MAG 876</strain>
    </source>
</reference>
<evidence type="ECO:0000256" key="7">
    <source>
        <dbReference type="ARBA" id="ARBA00022842"/>
    </source>
</evidence>
<dbReference type="InterPro" id="IPR006385">
    <property type="entry name" value="HAD_hydro_SerB1"/>
</dbReference>
<dbReference type="Gene3D" id="3.40.50.1000">
    <property type="entry name" value="HAD superfamily/HAD-like"/>
    <property type="match status" value="1"/>
</dbReference>
<evidence type="ECO:0000313" key="12">
    <source>
        <dbReference type="Proteomes" id="UP001216329"/>
    </source>
</evidence>
<dbReference type="CDD" id="cd02612">
    <property type="entry name" value="HAD_PGPPase"/>
    <property type="match status" value="1"/>
</dbReference>
<dbReference type="EC" id="3.1.3.15" evidence="3"/>
<evidence type="ECO:0000256" key="5">
    <source>
        <dbReference type="ARBA" id="ARBA00022723"/>
    </source>
</evidence>
<proteinExistence type="inferred from homology"/>
<dbReference type="InterPro" id="IPR050582">
    <property type="entry name" value="HAD-like_SerB"/>
</dbReference>
<evidence type="ECO:0000256" key="4">
    <source>
        <dbReference type="ARBA" id="ARBA00021697"/>
    </source>
</evidence>
<dbReference type="AlphaFoldDB" id="A0AAJ5WKI5"/>
<dbReference type="GO" id="GO:0046872">
    <property type="term" value="F:metal ion binding"/>
    <property type="evidence" value="ECO:0007669"/>
    <property type="project" value="UniProtKB-KW"/>
</dbReference>
<dbReference type="Proteomes" id="UP001216329">
    <property type="component" value="Chromosome"/>
</dbReference>
<evidence type="ECO:0000256" key="6">
    <source>
        <dbReference type="ARBA" id="ARBA00022801"/>
    </source>
</evidence>
<comment type="function">
    <text evidence="10">Catalyzes the dephosphorylation of histidinol-phosphate to histidinol, the direct precursor of histidine.</text>
</comment>
<sequence length="218" mass="24710">MALALFDLDHTLLAGDSGIMWQHYLGRLGVMGDEKSHLTRAQRFSDDYHQGVLNYSSFLDFMLDPLVRFPLSDLLAWREDFINQKIKPVVKAQGLEVIQAHRDRGDCPVMISATNRFITEPIAQVFGIEHVICTDPEVVEGRYTGKIIGDPCYQEGKILRLVQWVSQHGLSLSAATFYSDSYNDLALLSYVDHPVAVDPDVRLREFASLQGWEILELK</sequence>
<evidence type="ECO:0000313" key="11">
    <source>
        <dbReference type="EMBL" id="WEK32754.1"/>
    </source>
</evidence>
<evidence type="ECO:0000256" key="9">
    <source>
        <dbReference type="ARBA" id="ARBA00052092"/>
    </source>
</evidence>
<evidence type="ECO:0000256" key="2">
    <source>
        <dbReference type="ARBA" id="ARBA00009184"/>
    </source>
</evidence>
<dbReference type="InterPro" id="IPR023214">
    <property type="entry name" value="HAD_sf"/>
</dbReference>